<reference evidence="4 5" key="1">
    <citation type="submission" date="2024-07" db="EMBL/GenBank/DDBJ databases">
        <title>Section-level genome sequencing and comparative genomics of Aspergillus sections Usti and Cavernicolus.</title>
        <authorList>
            <consortium name="Lawrence Berkeley National Laboratory"/>
            <person name="Nybo J.L."/>
            <person name="Vesth T.C."/>
            <person name="Theobald S."/>
            <person name="Frisvad J.C."/>
            <person name="Larsen T.O."/>
            <person name="Kjaerboelling I."/>
            <person name="Rothschild-Mancinelli K."/>
            <person name="Lyhne E.K."/>
            <person name="Kogle M.E."/>
            <person name="Barry K."/>
            <person name="Clum A."/>
            <person name="Na H."/>
            <person name="Ledsgaard L."/>
            <person name="Lin J."/>
            <person name="Lipzen A."/>
            <person name="Kuo A."/>
            <person name="Riley R."/>
            <person name="Mondo S."/>
            <person name="Labutti K."/>
            <person name="Haridas S."/>
            <person name="Pangalinan J."/>
            <person name="Salamov A.A."/>
            <person name="Simmons B.A."/>
            <person name="Magnuson J.K."/>
            <person name="Chen J."/>
            <person name="Drula E."/>
            <person name="Henrissat B."/>
            <person name="Wiebenga A."/>
            <person name="Lubbers R.J."/>
            <person name="Gomes A.C."/>
            <person name="Makela M.R."/>
            <person name="Stajich J."/>
            <person name="Grigoriev I.V."/>
            <person name="Mortensen U.H."/>
            <person name="De Vries R.P."/>
            <person name="Baker S.E."/>
            <person name="Andersen M.R."/>
        </authorList>
    </citation>
    <scope>NUCLEOTIDE SEQUENCE [LARGE SCALE GENOMIC DNA]</scope>
    <source>
        <strain evidence="4 5">CBS 209.92</strain>
    </source>
</reference>
<dbReference type="Pfam" id="PF12937">
    <property type="entry name" value="F-box-like"/>
    <property type="match status" value="1"/>
</dbReference>
<evidence type="ECO:0000313" key="5">
    <source>
        <dbReference type="Proteomes" id="UP001610563"/>
    </source>
</evidence>
<evidence type="ECO:0000256" key="1">
    <source>
        <dbReference type="SAM" id="MobiDB-lite"/>
    </source>
</evidence>
<feature type="domain" description="F-box" evidence="3">
    <location>
        <begin position="9"/>
        <end position="48"/>
    </location>
</feature>
<proteinExistence type="predicted"/>
<sequence length="398" mass="45537">MATNKVLCLVELLELILLYLPMRDLLLAQRVCRQWRACIRSSARLKQKLFLETPHPCPRPDTETDLKIEMNPLLQETFPTFFTHLETLDRGIFNTKADNSTLKTERLNLLRVASCNPNLKAQAWYEDTSKRAAVLRHEASWRRMYPSHPPPRLGDFHAQHVGCGCGAQRVRVGQLGERHARFNRSPGARMWFIWDATMFFRDEFPEGTFSVSWWRRRSASPVGNAGDKAGARGGLNDPGPADTETKTWILELAVDTQPTWDCYRANEGYAPTPLGTAKHEDLIAYDDYRDFVANITRYEAPPVSLMRKFVREAKARIDAASDGDWLDGRNVDSELESEDPGACSTEKLYEMMEHYDWALKRMLPARPRYIDLPLYFLFEPGVDTISSFGQPDIAVYDA</sequence>
<dbReference type="Proteomes" id="UP001610563">
    <property type="component" value="Unassembled WGS sequence"/>
</dbReference>
<feature type="signal peptide" evidence="2">
    <location>
        <begin position="1"/>
        <end position="28"/>
    </location>
</feature>
<evidence type="ECO:0000256" key="2">
    <source>
        <dbReference type="SAM" id="SignalP"/>
    </source>
</evidence>
<feature type="region of interest" description="Disordered" evidence="1">
    <location>
        <begin position="221"/>
        <end position="241"/>
    </location>
</feature>
<protein>
    <recommendedName>
        <fullName evidence="3">F-box domain-containing protein</fullName>
    </recommendedName>
</protein>
<evidence type="ECO:0000313" key="4">
    <source>
        <dbReference type="EMBL" id="KAL2787218.1"/>
    </source>
</evidence>
<keyword evidence="5" id="KW-1185">Reference proteome</keyword>
<keyword evidence="2" id="KW-0732">Signal</keyword>
<accession>A0ABR4FVC5</accession>
<dbReference type="InterPro" id="IPR036047">
    <property type="entry name" value="F-box-like_dom_sf"/>
</dbReference>
<organism evidence="4 5">
    <name type="scientific">Aspergillus keveii</name>
    <dbReference type="NCBI Taxonomy" id="714993"/>
    <lineage>
        <taxon>Eukaryota</taxon>
        <taxon>Fungi</taxon>
        <taxon>Dikarya</taxon>
        <taxon>Ascomycota</taxon>
        <taxon>Pezizomycotina</taxon>
        <taxon>Eurotiomycetes</taxon>
        <taxon>Eurotiomycetidae</taxon>
        <taxon>Eurotiales</taxon>
        <taxon>Aspergillaceae</taxon>
        <taxon>Aspergillus</taxon>
        <taxon>Aspergillus subgen. Nidulantes</taxon>
    </lineage>
</organism>
<feature type="chain" id="PRO_5045877371" description="F-box domain-containing protein" evidence="2">
    <location>
        <begin position="29"/>
        <end position="398"/>
    </location>
</feature>
<dbReference type="Gene3D" id="1.20.1280.50">
    <property type="match status" value="1"/>
</dbReference>
<gene>
    <name evidence="4" type="ORF">BJX66DRAFT_17329</name>
</gene>
<dbReference type="InterPro" id="IPR001810">
    <property type="entry name" value="F-box_dom"/>
</dbReference>
<dbReference type="SMART" id="SM00256">
    <property type="entry name" value="FBOX"/>
    <property type="match status" value="1"/>
</dbReference>
<dbReference type="EMBL" id="JBFTWV010000101">
    <property type="protein sequence ID" value="KAL2787218.1"/>
    <property type="molecule type" value="Genomic_DNA"/>
</dbReference>
<name>A0ABR4FVC5_9EURO</name>
<comment type="caution">
    <text evidence="4">The sequence shown here is derived from an EMBL/GenBank/DDBJ whole genome shotgun (WGS) entry which is preliminary data.</text>
</comment>
<dbReference type="SUPFAM" id="SSF81383">
    <property type="entry name" value="F-box domain"/>
    <property type="match status" value="1"/>
</dbReference>
<evidence type="ECO:0000259" key="3">
    <source>
        <dbReference type="SMART" id="SM00256"/>
    </source>
</evidence>